<name>A0A2G8SGW3_9APHY</name>
<feature type="region of interest" description="Disordered" evidence="1">
    <location>
        <begin position="497"/>
        <end position="522"/>
    </location>
</feature>
<dbReference type="EMBL" id="AYKW01000009">
    <property type="protein sequence ID" value="PIL32991.1"/>
    <property type="molecule type" value="Genomic_DNA"/>
</dbReference>
<gene>
    <name evidence="2" type="ORF">GSI_05109</name>
</gene>
<organism evidence="2 3">
    <name type="scientific">Ganoderma sinense ZZ0214-1</name>
    <dbReference type="NCBI Taxonomy" id="1077348"/>
    <lineage>
        <taxon>Eukaryota</taxon>
        <taxon>Fungi</taxon>
        <taxon>Dikarya</taxon>
        <taxon>Basidiomycota</taxon>
        <taxon>Agaricomycotina</taxon>
        <taxon>Agaricomycetes</taxon>
        <taxon>Polyporales</taxon>
        <taxon>Polyporaceae</taxon>
        <taxon>Ganoderma</taxon>
    </lineage>
</organism>
<dbReference type="Gene3D" id="3.80.10.10">
    <property type="entry name" value="Ribonuclease Inhibitor"/>
    <property type="match status" value="1"/>
</dbReference>
<dbReference type="AlphaFoldDB" id="A0A2G8SGW3"/>
<dbReference type="Proteomes" id="UP000230002">
    <property type="component" value="Unassembled WGS sequence"/>
</dbReference>
<accession>A0A2G8SGW3</accession>
<dbReference type="OrthoDB" id="3060996at2759"/>
<feature type="compositionally biased region" description="Low complexity" evidence="1">
    <location>
        <begin position="19"/>
        <end position="31"/>
    </location>
</feature>
<dbReference type="InterPro" id="IPR032675">
    <property type="entry name" value="LRR_dom_sf"/>
</dbReference>
<feature type="region of interest" description="Disordered" evidence="1">
    <location>
        <begin position="9"/>
        <end position="35"/>
    </location>
</feature>
<evidence type="ECO:0000313" key="3">
    <source>
        <dbReference type="Proteomes" id="UP000230002"/>
    </source>
</evidence>
<evidence type="ECO:0000313" key="2">
    <source>
        <dbReference type="EMBL" id="PIL32991.1"/>
    </source>
</evidence>
<keyword evidence="3" id="KW-1185">Reference proteome</keyword>
<protein>
    <recommendedName>
        <fullName evidence="4">F-box domain-containing protein</fullName>
    </recommendedName>
</protein>
<reference evidence="2 3" key="1">
    <citation type="journal article" date="2015" name="Sci. Rep.">
        <title>Chromosome-level genome map provides insights into diverse defense mechanisms in the medicinal fungus Ganoderma sinense.</title>
        <authorList>
            <person name="Zhu Y."/>
            <person name="Xu J."/>
            <person name="Sun C."/>
            <person name="Zhou S."/>
            <person name="Xu H."/>
            <person name="Nelson D.R."/>
            <person name="Qian J."/>
            <person name="Song J."/>
            <person name="Luo H."/>
            <person name="Xiang L."/>
            <person name="Li Y."/>
            <person name="Xu Z."/>
            <person name="Ji A."/>
            <person name="Wang L."/>
            <person name="Lu S."/>
            <person name="Hayward A."/>
            <person name="Sun W."/>
            <person name="Li X."/>
            <person name="Schwartz D.C."/>
            <person name="Wang Y."/>
            <person name="Chen S."/>
        </authorList>
    </citation>
    <scope>NUCLEOTIDE SEQUENCE [LARGE SCALE GENOMIC DNA]</scope>
    <source>
        <strain evidence="2 3">ZZ0214-1</strain>
    </source>
</reference>
<proteinExistence type="predicted"/>
<comment type="caution">
    <text evidence="2">The sequence shown here is derived from an EMBL/GenBank/DDBJ whole genome shotgun (WGS) entry which is preliminary data.</text>
</comment>
<sequence length="561" mass="62552">MITQEMCRAQRQVPSPCRSSTTNNTGTSESELNPLGIPSPFLRLPPELLLHIFKGTVPPLYQHDPSLVQGPRNPWLAALRTRKALVLTCKTFFAPATEVLYEDIVFRRMGQIPALARTLGASPPPTKYGPRLDFGALVKRIRMDGCVIWAPCADVVREDLRLILHRCVGLRSFSFHPHPQFPCANDPAGLGDWDMFNPVWLVTANDNIASIGGLLRHRFSTSLRTFDLAMTLDAILLEHLHWFLSAAPHLAVLKLGPVLPDDYHSTLAALPVLTLPSLRELQIHATHPPFQSHVAQRWALPRLSALTLLACAAVPEALLAAHGAALTYLHVRHGLAFVWDVSQFAPLARLPALCPVLEHLVVPTWHRAPLPVHSPTLRWLDVWGHHPPPAVLRAGFYQLARECELPRFERMRILGTMPRAGWGAALSVDWPRVCHPSLAGNADTAGAGFERVYDFPGARVVQTAWGVIHDFCQDDLTFSHGDGVERRDNSGEYMYEGEGEDDGTSVVSDETESFQASFEEEEEDDDLADFFGVPMVEPLGRDGMLERFRESQDRYFLFDDD</sequence>
<evidence type="ECO:0008006" key="4">
    <source>
        <dbReference type="Google" id="ProtNLM"/>
    </source>
</evidence>
<evidence type="ECO:0000256" key="1">
    <source>
        <dbReference type="SAM" id="MobiDB-lite"/>
    </source>
</evidence>